<dbReference type="EMBL" id="SJPW01000008">
    <property type="protein sequence ID" value="TWU46205.1"/>
    <property type="molecule type" value="Genomic_DNA"/>
</dbReference>
<organism evidence="3 4">
    <name type="scientific">Rubripirellula tenax</name>
    <dbReference type="NCBI Taxonomy" id="2528015"/>
    <lineage>
        <taxon>Bacteria</taxon>
        <taxon>Pseudomonadati</taxon>
        <taxon>Planctomycetota</taxon>
        <taxon>Planctomycetia</taxon>
        <taxon>Pirellulales</taxon>
        <taxon>Pirellulaceae</taxon>
        <taxon>Rubripirellula</taxon>
    </lineage>
</organism>
<evidence type="ECO:0000256" key="2">
    <source>
        <dbReference type="SAM" id="MobiDB-lite"/>
    </source>
</evidence>
<evidence type="ECO:0000313" key="3">
    <source>
        <dbReference type="EMBL" id="TWU46205.1"/>
    </source>
</evidence>
<dbReference type="AlphaFoldDB" id="A0A5C6ECJ7"/>
<comment type="caution">
    <text evidence="3">The sequence shown here is derived from an EMBL/GenBank/DDBJ whole genome shotgun (WGS) entry which is preliminary data.</text>
</comment>
<sequence length="820" mass="92802">MWWLDSNLPIPTVTNRPVVSASPMATDTITAVEPWHSRNVPVTPMPPQSASKPVENGSAANRPKPTRRERLVDLLTPEQRAVNRRLMEAPSHEAVGNDETGSELRQLSVDLAVMEKSLREKSTTIKSLSQQLERASGEKESAVSELFLQIKNRDADTERIGAFIAGYEALLAKRDQEYSDIERELEKVRRESSTRLKTLESGLAAEARRKRGSDEAAEMATASMADQVRRWQKRMSAQSAEHAKQLASLQREADEARQQWANRTRMQAASESLQSENLRTAEERCEELTRRMNEAMTRVTETDAALRQLQRDRAADLSRTEIEVNVLRAQLESSVTKNSELGIRFAEVVAENEILKSEVGDAESFVDEVSGTSERLRSELEMTKRLLELSEREAFRWRAEAQRGRVDATSLSARSQWSATESDAWQREAFRWRAKALRHQADALTILARKQKESFESNVWEAEAFRFHSAWVQACEVADGLQLDVDSLDELSARQAESHANQMDDLHVRMTGDHDNLKLALGETESATDQLRDRSEQLQRLQGVLAQCRGELAESSRAHQAAVNDLEAKSAELERLASQFESVRSSAGASQADLVTLRTDLATAKADLLARENELTIIRSDYLAKQSECESACTDIDSLRMELSRTQTELTENWKLSESVTDRLQRQEATLERMQEQERRLIEIQNSEFLSFQNRINELQNTVEELTEELDQQRQQRSETASEAGQLQIQRDDLIEQMQLLREQSDAQAKDLAQLAQVAASAQSSQTETARLRARLSAGQARGKLLIEHYRSRLKAAGEQLDRCQQELRRLRNATARRAA</sequence>
<keyword evidence="1" id="KW-0175">Coiled coil</keyword>
<gene>
    <name evidence="3" type="primary">smc_7</name>
    <name evidence="3" type="ORF">Poly51_56010</name>
</gene>
<feature type="coiled-coil region" evidence="1">
    <location>
        <begin position="232"/>
        <end position="312"/>
    </location>
</feature>
<protein>
    <submittedName>
        <fullName evidence="3">Chromosome partition protein Smc</fullName>
    </submittedName>
</protein>
<feature type="coiled-coil region" evidence="1">
    <location>
        <begin position="118"/>
        <end position="145"/>
    </location>
</feature>
<feature type="region of interest" description="Disordered" evidence="2">
    <location>
        <begin position="37"/>
        <end position="68"/>
    </location>
</feature>
<evidence type="ECO:0000313" key="4">
    <source>
        <dbReference type="Proteomes" id="UP000318288"/>
    </source>
</evidence>
<name>A0A5C6ECJ7_9BACT</name>
<reference evidence="3 4" key="1">
    <citation type="submission" date="2019-02" db="EMBL/GenBank/DDBJ databases">
        <title>Deep-cultivation of Planctomycetes and their phenomic and genomic characterization uncovers novel biology.</title>
        <authorList>
            <person name="Wiegand S."/>
            <person name="Jogler M."/>
            <person name="Boedeker C."/>
            <person name="Pinto D."/>
            <person name="Vollmers J."/>
            <person name="Rivas-Marin E."/>
            <person name="Kohn T."/>
            <person name="Peeters S.H."/>
            <person name="Heuer A."/>
            <person name="Rast P."/>
            <person name="Oberbeckmann S."/>
            <person name="Bunk B."/>
            <person name="Jeske O."/>
            <person name="Meyerdierks A."/>
            <person name="Storesund J.E."/>
            <person name="Kallscheuer N."/>
            <person name="Luecker S."/>
            <person name="Lage O.M."/>
            <person name="Pohl T."/>
            <person name="Merkel B.J."/>
            <person name="Hornburger P."/>
            <person name="Mueller R.-W."/>
            <person name="Bruemmer F."/>
            <person name="Labrenz M."/>
            <person name="Spormann A.M."/>
            <person name="Op Den Camp H."/>
            <person name="Overmann J."/>
            <person name="Amann R."/>
            <person name="Jetten M.S.M."/>
            <person name="Mascher T."/>
            <person name="Medema M.H."/>
            <person name="Devos D.P."/>
            <person name="Kaster A.-K."/>
            <person name="Ovreas L."/>
            <person name="Rohde M."/>
            <person name="Galperin M.Y."/>
            <person name="Jogler C."/>
        </authorList>
    </citation>
    <scope>NUCLEOTIDE SEQUENCE [LARGE SCALE GENOMIC DNA]</scope>
    <source>
        <strain evidence="3 4">Poly51</strain>
    </source>
</reference>
<proteinExistence type="predicted"/>
<feature type="coiled-coil region" evidence="1">
    <location>
        <begin position="556"/>
        <end position="583"/>
    </location>
</feature>
<accession>A0A5C6ECJ7</accession>
<evidence type="ECO:0000256" key="1">
    <source>
        <dbReference type="SAM" id="Coils"/>
    </source>
</evidence>
<feature type="coiled-coil region" evidence="1">
    <location>
        <begin position="657"/>
        <end position="744"/>
    </location>
</feature>
<feature type="coiled-coil region" evidence="1">
    <location>
        <begin position="787"/>
        <end position="814"/>
    </location>
</feature>
<keyword evidence="4" id="KW-1185">Reference proteome</keyword>
<dbReference type="Proteomes" id="UP000318288">
    <property type="component" value="Unassembled WGS sequence"/>
</dbReference>